<dbReference type="PANTHER" id="PTHR21054">
    <property type="entry name" value="ZINC METALLOPROTEINASE-RELATED"/>
    <property type="match status" value="1"/>
</dbReference>
<dbReference type="Proteomes" id="UP001281614">
    <property type="component" value="Unassembled WGS sequence"/>
</dbReference>
<reference evidence="2" key="1">
    <citation type="submission" date="2023-02" db="EMBL/GenBank/DDBJ databases">
        <title>Colletotrichum kahawae CIFC_Que2 genome sequencing and assembly.</title>
        <authorList>
            <person name="Baroncelli R."/>
        </authorList>
    </citation>
    <scope>NUCLEOTIDE SEQUENCE</scope>
    <source>
        <strain evidence="2">CIFC_Que2</strain>
    </source>
</reference>
<feature type="region of interest" description="Disordered" evidence="1">
    <location>
        <begin position="1"/>
        <end position="34"/>
    </location>
</feature>
<feature type="compositionally biased region" description="Acidic residues" evidence="1">
    <location>
        <begin position="767"/>
        <end position="787"/>
    </location>
</feature>
<keyword evidence="2" id="KW-0645">Protease</keyword>
<sequence length="787" mass="87704">MYIELENTNTSTVEMRSHMPPPKRQRVSNQPVPKDTAATMKARLTIENFHDGETVHQRCIIIKGFYCTTVPWYDFVTISSSDGTIKTFPPQTWPLDASRFKAIAFLSPGKNILTITRSSTDTENPAPTTLPLNYIPLLQTPALHLAIMVAKDSPLLIDCPPSKYGRLSTAHSSLDAAVAKMRMAAYMWQAFTAEDLRMKGLGRRSFRLEDEFAADTTSQSFMTIDDSAPRMRSTAKVHVIRSSKTVAELRDADVAQQNAAAGNRDKLFDYFLDALASHGAPFEESSRPVVAGMLLDSHFSTKHNMILGHAALGCHNPEGVSLGMMGSHLAYSFPRFVEEVTECLRDTRVPGRTVGNDNGECDSFWEACCVGQGAFLHEVGHAFGAPHTTGIMARGYSRHWARNFLTTTARAAHTREPEVYVDGDHTQNDARWDLRDALSFRMLPNFWMPGDKKIKDAEARTSAPTVSLVNPETDDVGIEIHCVAGIAAIEFNGEAEEEPSLAEPYKKVFFGRKELENRFDPEEELKLHVLGMNGKSKTVKDLWRVFASSEYVRIPGSDVVLRKRSVVTKDLEESDEGEDKFWSWATLLTKKTPNGKVLRASSIDVRTGCILDGAYVKFPDGTKVNCGPRISRWAGGDNLHEFGGHAAEDVRWPKGEEIVKIQVAREDSILYGMRIHFENGKAGGALSGNEDDPYQTREETLTLEVQGDERIVGFYGRSWWGHHFDGLVEFGIITAPKGVELPDQVYKMKELQNTDGGQSAEDLRGDQDEDNDGYEEETQTENEEMCE</sequence>
<accession>A0AAD9Y6G3</accession>
<feature type="region of interest" description="Disordered" evidence="1">
    <location>
        <begin position="749"/>
        <end position="787"/>
    </location>
</feature>
<comment type="caution">
    <text evidence="2">The sequence shown here is derived from an EMBL/GenBank/DDBJ whole genome shotgun (WGS) entry which is preliminary data.</text>
</comment>
<evidence type="ECO:0000256" key="1">
    <source>
        <dbReference type="SAM" id="MobiDB-lite"/>
    </source>
</evidence>
<dbReference type="PANTHER" id="PTHR21054:SF2">
    <property type="entry name" value="MIP04191P"/>
    <property type="match status" value="1"/>
</dbReference>
<gene>
    <name evidence="2" type="ORF">CKAH01_18682</name>
</gene>
<dbReference type="InterPro" id="IPR021917">
    <property type="entry name" value="Unchr_Zn-peptidase-like"/>
</dbReference>
<dbReference type="GO" id="GO:0005737">
    <property type="term" value="C:cytoplasm"/>
    <property type="evidence" value="ECO:0007669"/>
    <property type="project" value="TreeGrafter"/>
</dbReference>
<dbReference type="SUPFAM" id="SSF55486">
    <property type="entry name" value="Metalloproteases ('zincins'), catalytic domain"/>
    <property type="match status" value="1"/>
</dbReference>
<proteinExistence type="predicted"/>
<dbReference type="EMBL" id="VYYT01000365">
    <property type="protein sequence ID" value="KAK2739559.1"/>
    <property type="molecule type" value="Genomic_DNA"/>
</dbReference>
<dbReference type="InterPro" id="IPR053002">
    <property type="entry name" value="Metalloproteinase_M10B"/>
</dbReference>
<dbReference type="Pfam" id="PF12044">
    <property type="entry name" value="Metallopep"/>
    <property type="match status" value="1"/>
</dbReference>
<protein>
    <submittedName>
        <fullName evidence="2">Zinc metalloproteinase</fullName>
    </submittedName>
</protein>
<organism evidence="2 3">
    <name type="scientific">Colletotrichum kahawae</name>
    <name type="common">Coffee berry disease fungus</name>
    <dbReference type="NCBI Taxonomy" id="34407"/>
    <lineage>
        <taxon>Eukaryota</taxon>
        <taxon>Fungi</taxon>
        <taxon>Dikarya</taxon>
        <taxon>Ascomycota</taxon>
        <taxon>Pezizomycotina</taxon>
        <taxon>Sordariomycetes</taxon>
        <taxon>Hypocreomycetidae</taxon>
        <taxon>Glomerellales</taxon>
        <taxon>Glomerellaceae</taxon>
        <taxon>Colletotrichum</taxon>
        <taxon>Colletotrichum gloeosporioides species complex</taxon>
    </lineage>
</organism>
<keyword evidence="2" id="KW-0378">Hydrolase</keyword>
<evidence type="ECO:0000313" key="3">
    <source>
        <dbReference type="Proteomes" id="UP001281614"/>
    </source>
</evidence>
<keyword evidence="3" id="KW-1185">Reference proteome</keyword>
<dbReference type="AlphaFoldDB" id="A0AAD9Y6G3"/>
<feature type="compositionally biased region" description="Polar residues" evidence="1">
    <location>
        <begin position="1"/>
        <end position="14"/>
    </location>
</feature>
<keyword evidence="2" id="KW-0482">Metalloprotease</keyword>
<name>A0AAD9Y6G3_COLKA</name>
<dbReference type="GO" id="GO:0008237">
    <property type="term" value="F:metallopeptidase activity"/>
    <property type="evidence" value="ECO:0007669"/>
    <property type="project" value="UniProtKB-KW"/>
</dbReference>
<evidence type="ECO:0000313" key="2">
    <source>
        <dbReference type="EMBL" id="KAK2739559.1"/>
    </source>
</evidence>